<dbReference type="PROSITE" id="PS50082">
    <property type="entry name" value="WD_REPEATS_2"/>
    <property type="match status" value="1"/>
</dbReference>
<proteinExistence type="predicted"/>
<dbReference type="InterPro" id="IPR015943">
    <property type="entry name" value="WD40/YVTN_repeat-like_dom_sf"/>
</dbReference>
<protein>
    <recommendedName>
        <fullName evidence="4">Ribosome biogenesis protein YTM1</fullName>
    </recommendedName>
</protein>
<dbReference type="PROSITE" id="PS50294">
    <property type="entry name" value="WD_REPEATS_REGION"/>
    <property type="match status" value="1"/>
</dbReference>
<dbReference type="InterPro" id="IPR001680">
    <property type="entry name" value="WD40_rpt"/>
</dbReference>
<keyword evidence="1" id="KW-0853">WD repeat</keyword>
<feature type="region of interest" description="Disordered" evidence="2">
    <location>
        <begin position="423"/>
        <end position="468"/>
    </location>
</feature>
<organism evidence="3">
    <name type="scientific">Sexangularia sp. CB-2014</name>
    <dbReference type="NCBI Taxonomy" id="1486929"/>
    <lineage>
        <taxon>Eukaryota</taxon>
        <taxon>Amoebozoa</taxon>
        <taxon>Tubulinea</taxon>
        <taxon>Elardia</taxon>
        <taxon>Arcellinida</taxon>
        <taxon>Arcellinida incertae sedis</taxon>
        <taxon>Sexangularia</taxon>
    </lineage>
</organism>
<gene>
    <name evidence="3" type="ORF">SSP0437_LOCUS11066</name>
</gene>
<reference evidence="3" key="1">
    <citation type="submission" date="2021-01" db="EMBL/GenBank/DDBJ databases">
        <authorList>
            <person name="Corre E."/>
            <person name="Pelletier E."/>
            <person name="Niang G."/>
            <person name="Scheremetjew M."/>
            <person name="Finn R."/>
            <person name="Kale V."/>
            <person name="Holt S."/>
            <person name="Cochrane G."/>
            <person name="Meng A."/>
            <person name="Brown T."/>
            <person name="Cohen L."/>
        </authorList>
    </citation>
    <scope>NUCLEOTIDE SEQUENCE</scope>
    <source>
        <strain evidence="3">ATCC 50979</strain>
    </source>
</reference>
<feature type="repeat" description="WD" evidence="1">
    <location>
        <begin position="341"/>
        <end position="383"/>
    </location>
</feature>
<name>A0A7S1VPH6_9EUKA</name>
<evidence type="ECO:0000256" key="2">
    <source>
        <dbReference type="SAM" id="MobiDB-lite"/>
    </source>
</evidence>
<feature type="compositionally biased region" description="Gly residues" evidence="2">
    <location>
        <begin position="425"/>
        <end position="437"/>
    </location>
</feature>
<dbReference type="PANTHER" id="PTHR19855:SF11">
    <property type="entry name" value="RIBOSOME BIOGENESIS PROTEIN WDR12"/>
    <property type="match status" value="1"/>
</dbReference>
<dbReference type="SMART" id="SM00320">
    <property type="entry name" value="WD40"/>
    <property type="match status" value="4"/>
</dbReference>
<dbReference type="SUPFAM" id="SSF50998">
    <property type="entry name" value="Quinoprotein alcohol dehydrogenase-like"/>
    <property type="match status" value="1"/>
</dbReference>
<dbReference type="EMBL" id="HBGL01014172">
    <property type="protein sequence ID" value="CAD9306831.1"/>
    <property type="molecule type" value="Transcribed_RNA"/>
</dbReference>
<dbReference type="Pfam" id="PF00400">
    <property type="entry name" value="WD40"/>
    <property type="match status" value="1"/>
</dbReference>
<sequence length="468" mass="47900">MSEISSASFQLKFYSTAAPLQALLADLPIVSVPASLSRHGLTDVLAHLTSEARATSGASLPSLHFFIGQRLLRSTLAAAAQAVGALAEHDLPVQVEIAPNSPSLGENYSVADRLSAVTVDASSGDLIVGDYKGFVRRMGLDGVVRHTDATGNRQVSHIVATATFSLATTYSGTLVQLGVTQRGKGSSSAASSAPVVATFDNAAMAVAAGPDSVSAVGTSRGIVHFVSLREDETKGGAKRKRQVAEAPLLVGEETGTFRGHVGAPVGGIVWPVRDRLYTVGHDCTVRSLDPATLGQVSALTGHAPLGGLSYSLPAGLLYAGGPQRRVRSFDPRSGGRTAAVYTSHLDSVTSTATHPTSSTHFASASLDGTVKIWDARATVPLYTLRAHGGEAVTAIAWAGEASDALVSVGADGRVQVTRYALEAGATGGRRSAGGEGGEGGDDDDESASSASTTGSDDDDSDDDMSESE</sequence>
<dbReference type="AlphaFoldDB" id="A0A7S1VPH6"/>
<evidence type="ECO:0008006" key="4">
    <source>
        <dbReference type="Google" id="ProtNLM"/>
    </source>
</evidence>
<dbReference type="InterPro" id="IPR011047">
    <property type="entry name" value="Quinoprotein_ADH-like_sf"/>
</dbReference>
<evidence type="ECO:0000256" key="1">
    <source>
        <dbReference type="PROSITE-ProRule" id="PRU00221"/>
    </source>
</evidence>
<dbReference type="PANTHER" id="PTHR19855">
    <property type="entry name" value="WD40 REPEAT PROTEIN 12, 37"/>
    <property type="match status" value="1"/>
</dbReference>
<accession>A0A7S1VPH6</accession>
<evidence type="ECO:0000313" key="3">
    <source>
        <dbReference type="EMBL" id="CAD9306831.1"/>
    </source>
</evidence>
<dbReference type="Gene3D" id="2.130.10.10">
    <property type="entry name" value="YVTN repeat-like/Quinoprotein amine dehydrogenase"/>
    <property type="match status" value="1"/>
</dbReference>
<feature type="compositionally biased region" description="Acidic residues" evidence="2">
    <location>
        <begin position="455"/>
        <end position="468"/>
    </location>
</feature>